<feature type="region of interest" description="Disordered" evidence="2">
    <location>
        <begin position="172"/>
        <end position="225"/>
    </location>
</feature>
<feature type="compositionally biased region" description="Basic and acidic residues" evidence="2">
    <location>
        <begin position="378"/>
        <end position="390"/>
    </location>
</feature>
<feature type="compositionally biased region" description="Low complexity" evidence="2">
    <location>
        <begin position="348"/>
        <end position="362"/>
    </location>
</feature>
<feature type="compositionally biased region" description="Low complexity" evidence="2">
    <location>
        <begin position="200"/>
        <end position="212"/>
    </location>
</feature>
<feature type="region of interest" description="Disordered" evidence="2">
    <location>
        <begin position="378"/>
        <end position="402"/>
    </location>
</feature>
<evidence type="ECO:0000256" key="1">
    <source>
        <dbReference type="SAM" id="Coils"/>
    </source>
</evidence>
<gene>
    <name evidence="3" type="ORF">CVLEPA_LOCUS23746</name>
</gene>
<keyword evidence="1" id="KW-0175">Coiled coil</keyword>
<feature type="compositionally biased region" description="Polar residues" evidence="2">
    <location>
        <begin position="603"/>
        <end position="618"/>
    </location>
</feature>
<reference evidence="3 4" key="1">
    <citation type="submission" date="2024-02" db="EMBL/GenBank/DDBJ databases">
        <authorList>
            <person name="Daric V."/>
            <person name="Darras S."/>
        </authorList>
    </citation>
    <scope>NUCLEOTIDE SEQUENCE [LARGE SCALE GENOMIC DNA]</scope>
</reference>
<feature type="compositionally biased region" description="Basic and acidic residues" evidence="2">
    <location>
        <begin position="649"/>
        <end position="669"/>
    </location>
</feature>
<evidence type="ECO:0000313" key="3">
    <source>
        <dbReference type="EMBL" id="CAK8691158.1"/>
    </source>
</evidence>
<accession>A0ABP0GJH7</accession>
<feature type="compositionally biased region" description="Basic and acidic residues" evidence="2">
    <location>
        <begin position="569"/>
        <end position="579"/>
    </location>
</feature>
<feature type="region of interest" description="Disordered" evidence="2">
    <location>
        <begin position="20"/>
        <end position="111"/>
    </location>
</feature>
<dbReference type="Proteomes" id="UP001642483">
    <property type="component" value="Unassembled WGS sequence"/>
</dbReference>
<keyword evidence="4" id="KW-1185">Reference proteome</keyword>
<evidence type="ECO:0000256" key="2">
    <source>
        <dbReference type="SAM" id="MobiDB-lite"/>
    </source>
</evidence>
<feature type="compositionally biased region" description="Polar residues" evidence="2">
    <location>
        <begin position="317"/>
        <end position="341"/>
    </location>
</feature>
<evidence type="ECO:0000313" key="4">
    <source>
        <dbReference type="Proteomes" id="UP001642483"/>
    </source>
</evidence>
<proteinExistence type="predicted"/>
<comment type="caution">
    <text evidence="3">The sequence shown here is derived from an EMBL/GenBank/DDBJ whole genome shotgun (WGS) entry which is preliminary data.</text>
</comment>
<feature type="region of interest" description="Disordered" evidence="2">
    <location>
        <begin position="445"/>
        <end position="474"/>
    </location>
</feature>
<feature type="compositionally biased region" description="Polar residues" evidence="2">
    <location>
        <begin position="188"/>
        <end position="199"/>
    </location>
</feature>
<dbReference type="EMBL" id="CAWYQH010000119">
    <property type="protein sequence ID" value="CAK8691158.1"/>
    <property type="molecule type" value="Genomic_DNA"/>
</dbReference>
<feature type="region of interest" description="Disordered" evidence="2">
    <location>
        <begin position="560"/>
        <end position="685"/>
    </location>
</feature>
<name>A0ABP0GJH7_CLALP</name>
<feature type="coiled-coil region" evidence="1">
    <location>
        <begin position="128"/>
        <end position="155"/>
    </location>
</feature>
<organism evidence="3 4">
    <name type="scientific">Clavelina lepadiformis</name>
    <name type="common">Light-bulb sea squirt</name>
    <name type="synonym">Ascidia lepadiformis</name>
    <dbReference type="NCBI Taxonomy" id="159417"/>
    <lineage>
        <taxon>Eukaryota</taxon>
        <taxon>Metazoa</taxon>
        <taxon>Chordata</taxon>
        <taxon>Tunicata</taxon>
        <taxon>Ascidiacea</taxon>
        <taxon>Aplousobranchia</taxon>
        <taxon>Clavelinidae</taxon>
        <taxon>Clavelina</taxon>
    </lineage>
</organism>
<protein>
    <submittedName>
        <fullName evidence="3">Uncharacterized protein</fullName>
    </submittedName>
</protein>
<feature type="compositionally biased region" description="Polar residues" evidence="2">
    <location>
        <begin position="450"/>
        <end position="461"/>
    </location>
</feature>
<feature type="region of interest" description="Disordered" evidence="2">
    <location>
        <begin position="291"/>
        <end position="362"/>
    </location>
</feature>
<feature type="compositionally biased region" description="Polar residues" evidence="2">
    <location>
        <begin position="391"/>
        <end position="402"/>
    </location>
</feature>
<sequence length="786" mass="86762">MEGIKPFGKPSYFTEDYKTPARHYSLNDPPSPATSGYSELDSEPDTHDSGRVSGMEDSPKMAHYIRPQCGVAMRTTDPRRCSNTSSESLNRTKGSKRQSRSSKISQPQDGEANVVVDRRVLKALLLYVRETRLRLTENEVKMREMEKKFDTLQKNHDNQMITVVKSISMLKRLSDDKPPPPLVPPPSTSSNISLINCVTASPSSKAGSPSAKETSVSSTDRPRHIDSLVGKKLRVDDQTDAILPSTKEPRDSVKCAEKITTNCALDGNVIQQNDADGESVSARALYAVVKKKPSPMRNSGARYSLRSDDARASSRYPSEQCSESGQKQDNDAQSGAENESVQSEEHSTAATEAVEAETASSSDFSGLDLAIKALTESAEEKSYQKSERMSNTRQFSASSSCDITKPSCDMISRSSGDGFYISDNFRQSQSSVVSKNSLEESIFGTYPFTPENNPKLQQPTPATRKGRSKANMDSKSGVLLTKFKRKLKDTKRKVSRSSSKDSILSSSSVEQVNSEFEVVLRIGKNDSNGVFLPNRMELQHPKSYISYTSALRQNNDHSWRQQLNSTGDDDSRRSTDASDHTNNSHPGMAVKHSTNGRVYRSPVCSTDGLSSRRSTGSSEEIIDPGYSVVRKPTFPKSHSYEIVDLPSNDQRDRPQYRLPLKDRSDEPKRQSSGSTCSSGIRKASSVSSLSSIDEDAVLLPQTVDNELYRTSKTQNYGVYENPGAIGIPQKSEDMPNDDVFVNDVAILDDVTHQQDEMRRFETGMSRDEAPPKILAPVDFCIVIGML</sequence>